<name>A0A409XRP4_PSICY</name>
<proteinExistence type="predicted"/>
<evidence type="ECO:0000256" key="1">
    <source>
        <dbReference type="SAM" id="SignalP"/>
    </source>
</evidence>
<gene>
    <name evidence="2" type="ORF">CVT25_015463</name>
</gene>
<feature type="chain" id="PRO_5019041231" description="SSCRP protein" evidence="1">
    <location>
        <begin position="22"/>
        <end position="257"/>
    </location>
</feature>
<evidence type="ECO:0000313" key="2">
    <source>
        <dbReference type="EMBL" id="PPQ93390.1"/>
    </source>
</evidence>
<dbReference type="OrthoDB" id="2902933at2759"/>
<dbReference type="AlphaFoldDB" id="A0A409XRP4"/>
<feature type="signal peptide" evidence="1">
    <location>
        <begin position="1"/>
        <end position="21"/>
    </location>
</feature>
<keyword evidence="3" id="KW-1185">Reference proteome</keyword>
<dbReference type="InParanoid" id="A0A409XRP4"/>
<evidence type="ECO:0008006" key="4">
    <source>
        <dbReference type="Google" id="ProtNLM"/>
    </source>
</evidence>
<accession>A0A409XRP4</accession>
<reference evidence="2 3" key="1">
    <citation type="journal article" date="2018" name="Evol. Lett.">
        <title>Horizontal gene cluster transfer increased hallucinogenic mushroom diversity.</title>
        <authorList>
            <person name="Reynolds H.T."/>
            <person name="Vijayakumar V."/>
            <person name="Gluck-Thaler E."/>
            <person name="Korotkin H.B."/>
            <person name="Matheny P.B."/>
            <person name="Slot J.C."/>
        </authorList>
    </citation>
    <scope>NUCLEOTIDE SEQUENCE [LARGE SCALE GENOMIC DNA]</scope>
    <source>
        <strain evidence="2 3">2631</strain>
    </source>
</reference>
<comment type="caution">
    <text evidence="2">The sequence shown here is derived from an EMBL/GenBank/DDBJ whole genome shotgun (WGS) entry which is preliminary data.</text>
</comment>
<keyword evidence="1" id="KW-0732">Signal</keyword>
<organism evidence="2 3">
    <name type="scientific">Psilocybe cyanescens</name>
    <dbReference type="NCBI Taxonomy" id="93625"/>
    <lineage>
        <taxon>Eukaryota</taxon>
        <taxon>Fungi</taxon>
        <taxon>Dikarya</taxon>
        <taxon>Basidiomycota</taxon>
        <taxon>Agaricomycotina</taxon>
        <taxon>Agaricomycetes</taxon>
        <taxon>Agaricomycetidae</taxon>
        <taxon>Agaricales</taxon>
        <taxon>Agaricineae</taxon>
        <taxon>Strophariaceae</taxon>
        <taxon>Psilocybe</taxon>
    </lineage>
</organism>
<dbReference type="Proteomes" id="UP000283269">
    <property type="component" value="Unassembled WGS sequence"/>
</dbReference>
<dbReference type="EMBL" id="NHYD01000768">
    <property type="protein sequence ID" value="PPQ93390.1"/>
    <property type="molecule type" value="Genomic_DNA"/>
</dbReference>
<sequence length="257" mass="26704">MQLSFTTVFATIVAFAGVTSAAPSGGITNSTLTPLAAPFGINYGQTQNNDVAWVDGQSKCNFVVIGPNGPNPCGRPFSINGESGFTFEGCGGSLWIDLNGQFFASCGNLKEADFGLSEESELLRPNAPPSKSIMKLSFTTVFATIIAIAGVASAAPSGENNNSTLTPLAAPFGINYGQTQNNDVAWVDGQSKCNFVVIGPNGPNPCGRPFSINGESGFTFEGCGGSLWIDLNGQFFASCGNLKEADVCGVHSEFHCI</sequence>
<protein>
    <recommendedName>
        <fullName evidence="4">SSCRP protein</fullName>
    </recommendedName>
</protein>
<evidence type="ECO:0000313" key="3">
    <source>
        <dbReference type="Proteomes" id="UP000283269"/>
    </source>
</evidence>